<keyword evidence="4" id="KW-1185">Reference proteome</keyword>
<dbReference type="GO" id="GO:0008233">
    <property type="term" value="F:peptidase activity"/>
    <property type="evidence" value="ECO:0007669"/>
    <property type="project" value="UniProtKB-KW"/>
</dbReference>
<dbReference type="PANTHER" id="PTHR44366:SF1">
    <property type="entry name" value="UDP-N-ACETYLGLUCOSAMINE--PEPTIDE N-ACETYLGLUCOSAMINYLTRANSFERASE 110 KDA SUBUNIT"/>
    <property type="match status" value="1"/>
</dbReference>
<comment type="caution">
    <text evidence="3">The sequence shown here is derived from an EMBL/GenBank/DDBJ whole genome shotgun (WGS) entry which is preliminary data.</text>
</comment>
<reference evidence="3 4" key="1">
    <citation type="submission" date="2020-04" db="EMBL/GenBank/DDBJ databases">
        <authorList>
            <consortium name="Desulfovibrio sp. FSS-1 genome sequencing consortium"/>
            <person name="Shimoshige H."/>
            <person name="Kobayashi H."/>
            <person name="Maekawa T."/>
        </authorList>
    </citation>
    <scope>NUCLEOTIDE SEQUENCE [LARGE SCALE GENOMIC DNA]</scope>
    <source>
        <strain evidence="3 4">SIID29052-01</strain>
    </source>
</reference>
<dbReference type="RefSeq" id="WP_173083272.1">
    <property type="nucleotide sequence ID" value="NZ_BLTE01000006.1"/>
</dbReference>
<feature type="repeat" description="TPR" evidence="1">
    <location>
        <begin position="167"/>
        <end position="200"/>
    </location>
</feature>
<dbReference type="PANTHER" id="PTHR44366">
    <property type="entry name" value="UDP-N-ACETYLGLUCOSAMINE--PEPTIDE N-ACETYLGLUCOSAMINYLTRANSFERASE 110 KDA SUBUNIT"/>
    <property type="match status" value="1"/>
</dbReference>
<feature type="region of interest" description="Disordered" evidence="2">
    <location>
        <begin position="263"/>
        <end position="283"/>
    </location>
</feature>
<sequence length="283" mass="31543">MTEKPDRASAQAVQGVFAAETTTTVGFGATKRRVQQVVYLYAEEKEPGVVTCTPLSQNYTPAGAPRNVTREELLAKFKPEPHIYLQKYLPAMARVERMVDDADRCREQGQLFTSEFEYKNALRLDENHIRASFGLGLTYLERGDTQNAHVVFRKLSRLEGAFDPEYKHLFNEFGIQLRKNSMHAQALGHYAKALRLSPRDEHLLLNMARALLEKGRPRPALRLVERALALRADHAAALRFKEYLDRKLGASPAPPVEMGMELIADSSLEAQGPGPSGSKGGAP</sequence>
<protein>
    <submittedName>
        <fullName evidence="3">Beta-barrel assembly-enhancing protease</fullName>
        <ecNumber evidence="3">3.4.-.-</ecNumber>
    </submittedName>
</protein>
<dbReference type="SMART" id="SM00028">
    <property type="entry name" value="TPR"/>
    <property type="match status" value="3"/>
</dbReference>
<dbReference type="AlphaFoldDB" id="A0A6V8LVJ4"/>
<dbReference type="EC" id="3.4.-.-" evidence="3"/>
<dbReference type="Gene3D" id="1.25.40.10">
    <property type="entry name" value="Tetratricopeptide repeat domain"/>
    <property type="match status" value="1"/>
</dbReference>
<accession>A0A6V8LVJ4</accession>
<keyword evidence="3" id="KW-0378">Hydrolase</keyword>
<name>A0A6V8LVJ4_9BACT</name>
<dbReference type="InterPro" id="IPR019734">
    <property type="entry name" value="TPR_rpt"/>
</dbReference>
<evidence type="ECO:0000313" key="3">
    <source>
        <dbReference type="EMBL" id="GFK93836.1"/>
    </source>
</evidence>
<organism evidence="3 4">
    <name type="scientific">Fundidesulfovibrio magnetotacticus</name>
    <dbReference type="NCBI Taxonomy" id="2730080"/>
    <lineage>
        <taxon>Bacteria</taxon>
        <taxon>Pseudomonadati</taxon>
        <taxon>Thermodesulfobacteriota</taxon>
        <taxon>Desulfovibrionia</taxon>
        <taxon>Desulfovibrionales</taxon>
        <taxon>Desulfovibrionaceae</taxon>
        <taxon>Fundidesulfovibrio</taxon>
    </lineage>
</organism>
<evidence type="ECO:0000313" key="4">
    <source>
        <dbReference type="Proteomes" id="UP000494245"/>
    </source>
</evidence>
<dbReference type="Pfam" id="PF14559">
    <property type="entry name" value="TPR_19"/>
    <property type="match status" value="1"/>
</dbReference>
<dbReference type="GO" id="GO:0097363">
    <property type="term" value="F:protein O-acetylglucosaminyltransferase activity"/>
    <property type="evidence" value="ECO:0007669"/>
    <property type="project" value="TreeGrafter"/>
</dbReference>
<dbReference type="Proteomes" id="UP000494245">
    <property type="component" value="Unassembled WGS sequence"/>
</dbReference>
<dbReference type="InterPro" id="IPR037919">
    <property type="entry name" value="OGT"/>
</dbReference>
<dbReference type="PROSITE" id="PS50005">
    <property type="entry name" value="TPR"/>
    <property type="match status" value="1"/>
</dbReference>
<dbReference type="GO" id="GO:0006493">
    <property type="term" value="P:protein O-linked glycosylation"/>
    <property type="evidence" value="ECO:0007669"/>
    <property type="project" value="InterPro"/>
</dbReference>
<proteinExistence type="predicted"/>
<dbReference type="SUPFAM" id="SSF48452">
    <property type="entry name" value="TPR-like"/>
    <property type="match status" value="1"/>
</dbReference>
<gene>
    <name evidence="3" type="primary">bepA_5</name>
    <name evidence="3" type="ORF">NNJEOMEG_01672</name>
</gene>
<keyword evidence="3" id="KW-0645">Protease</keyword>
<evidence type="ECO:0000256" key="2">
    <source>
        <dbReference type="SAM" id="MobiDB-lite"/>
    </source>
</evidence>
<dbReference type="InterPro" id="IPR011990">
    <property type="entry name" value="TPR-like_helical_dom_sf"/>
</dbReference>
<dbReference type="EMBL" id="BLTE01000006">
    <property type="protein sequence ID" value="GFK93836.1"/>
    <property type="molecule type" value="Genomic_DNA"/>
</dbReference>
<evidence type="ECO:0000256" key="1">
    <source>
        <dbReference type="PROSITE-ProRule" id="PRU00339"/>
    </source>
</evidence>
<keyword evidence="1" id="KW-0802">TPR repeat</keyword>
<dbReference type="GO" id="GO:0006508">
    <property type="term" value="P:proteolysis"/>
    <property type="evidence" value="ECO:0007669"/>
    <property type="project" value="UniProtKB-KW"/>
</dbReference>
<reference evidence="3 4" key="2">
    <citation type="submission" date="2020-05" db="EMBL/GenBank/DDBJ databases">
        <title>Draft genome sequence of Desulfovibrio sp. strainFSS-1.</title>
        <authorList>
            <person name="Shimoshige H."/>
            <person name="Kobayashi H."/>
            <person name="Maekawa T."/>
        </authorList>
    </citation>
    <scope>NUCLEOTIDE SEQUENCE [LARGE SCALE GENOMIC DNA]</scope>
    <source>
        <strain evidence="3 4">SIID29052-01</strain>
    </source>
</reference>
<feature type="compositionally biased region" description="Gly residues" evidence="2">
    <location>
        <begin position="274"/>
        <end position="283"/>
    </location>
</feature>